<evidence type="ECO:0000313" key="14">
    <source>
        <dbReference type="EMBL" id="KAF0304846.1"/>
    </source>
</evidence>
<evidence type="ECO:0000256" key="1">
    <source>
        <dbReference type="ARBA" id="ARBA00004609"/>
    </source>
</evidence>
<comment type="caution">
    <text evidence="14">The sequence shown here is derived from an EMBL/GenBank/DDBJ whole genome shotgun (WGS) entry which is preliminary data.</text>
</comment>
<dbReference type="OrthoDB" id="6380619at2759"/>
<feature type="region of interest" description="Disordered" evidence="13">
    <location>
        <begin position="590"/>
        <end position="612"/>
    </location>
</feature>
<reference evidence="14 15" key="1">
    <citation type="submission" date="2019-07" db="EMBL/GenBank/DDBJ databases">
        <title>Draft genome assembly of a fouling barnacle, Amphibalanus amphitrite (Darwin, 1854): The first reference genome for Thecostraca.</title>
        <authorList>
            <person name="Kim W."/>
        </authorList>
    </citation>
    <scope>NUCLEOTIDE SEQUENCE [LARGE SCALE GENOMIC DNA]</scope>
    <source>
        <strain evidence="14">SNU_AA5</strain>
        <tissue evidence="14">Soma without cirri and trophi</tissue>
    </source>
</reference>
<gene>
    <name evidence="14" type="primary">GPC5</name>
    <name evidence="14" type="ORF">FJT64_023420</name>
</gene>
<feature type="compositionally biased region" description="Low complexity" evidence="13">
    <location>
        <begin position="558"/>
        <end position="578"/>
    </location>
</feature>
<evidence type="ECO:0000256" key="10">
    <source>
        <dbReference type="ARBA" id="ARBA00023288"/>
    </source>
</evidence>
<evidence type="ECO:0000256" key="13">
    <source>
        <dbReference type="SAM" id="MobiDB-lite"/>
    </source>
</evidence>
<dbReference type="GO" id="GO:0005576">
    <property type="term" value="C:extracellular region"/>
    <property type="evidence" value="ECO:0007669"/>
    <property type="project" value="TreeGrafter"/>
</dbReference>
<dbReference type="GO" id="GO:0098552">
    <property type="term" value="C:side of membrane"/>
    <property type="evidence" value="ECO:0007669"/>
    <property type="project" value="UniProtKB-KW"/>
</dbReference>
<evidence type="ECO:0000256" key="9">
    <source>
        <dbReference type="ARBA" id="ARBA00023207"/>
    </source>
</evidence>
<evidence type="ECO:0000256" key="11">
    <source>
        <dbReference type="RuleBase" id="RU003518"/>
    </source>
</evidence>
<dbReference type="EMBL" id="VIIS01000806">
    <property type="protein sequence ID" value="KAF0304846.1"/>
    <property type="molecule type" value="Genomic_DNA"/>
</dbReference>
<evidence type="ECO:0000313" key="15">
    <source>
        <dbReference type="Proteomes" id="UP000440578"/>
    </source>
</evidence>
<keyword evidence="3" id="KW-1003">Cell membrane</keyword>
<dbReference type="GO" id="GO:0016477">
    <property type="term" value="P:cell migration"/>
    <property type="evidence" value="ECO:0007669"/>
    <property type="project" value="TreeGrafter"/>
</dbReference>
<organism evidence="14 15">
    <name type="scientific">Amphibalanus amphitrite</name>
    <name type="common">Striped barnacle</name>
    <name type="synonym">Balanus amphitrite</name>
    <dbReference type="NCBI Taxonomy" id="1232801"/>
    <lineage>
        <taxon>Eukaryota</taxon>
        <taxon>Metazoa</taxon>
        <taxon>Ecdysozoa</taxon>
        <taxon>Arthropoda</taxon>
        <taxon>Crustacea</taxon>
        <taxon>Multicrustacea</taxon>
        <taxon>Cirripedia</taxon>
        <taxon>Thoracica</taxon>
        <taxon>Thoracicalcarea</taxon>
        <taxon>Balanomorpha</taxon>
        <taxon>Balanoidea</taxon>
        <taxon>Balanidae</taxon>
        <taxon>Amphibalaninae</taxon>
        <taxon>Amphibalanus</taxon>
    </lineage>
</organism>
<evidence type="ECO:0000256" key="3">
    <source>
        <dbReference type="ARBA" id="ARBA00022475"/>
    </source>
</evidence>
<dbReference type="GO" id="GO:1905475">
    <property type="term" value="P:regulation of protein localization to membrane"/>
    <property type="evidence" value="ECO:0007669"/>
    <property type="project" value="TreeGrafter"/>
</dbReference>
<protein>
    <submittedName>
        <fullName evidence="14">Glypican-5</fullName>
    </submittedName>
</protein>
<dbReference type="InterPro" id="IPR001863">
    <property type="entry name" value="Glypican"/>
</dbReference>
<dbReference type="PANTHER" id="PTHR10822:SF29">
    <property type="entry name" value="DIVISION ABNORMALLY DELAYED PROTEIN"/>
    <property type="match status" value="1"/>
</dbReference>
<evidence type="ECO:0000256" key="12">
    <source>
        <dbReference type="RuleBase" id="RU003519"/>
    </source>
</evidence>
<dbReference type="PANTHER" id="PTHR10822">
    <property type="entry name" value="GLYPICAN"/>
    <property type="match status" value="1"/>
</dbReference>
<keyword evidence="7 12" id="KW-0472">Membrane</keyword>
<evidence type="ECO:0000256" key="5">
    <source>
        <dbReference type="ARBA" id="ARBA00022729"/>
    </source>
</evidence>
<evidence type="ECO:0000256" key="6">
    <source>
        <dbReference type="ARBA" id="ARBA00022974"/>
    </source>
</evidence>
<dbReference type="GO" id="GO:0005886">
    <property type="term" value="C:plasma membrane"/>
    <property type="evidence" value="ECO:0007669"/>
    <property type="project" value="UniProtKB-SubCell"/>
</dbReference>
<evidence type="ECO:0000256" key="7">
    <source>
        <dbReference type="ARBA" id="ARBA00023136"/>
    </source>
</evidence>
<keyword evidence="4 12" id="KW-0336">GPI-anchor</keyword>
<evidence type="ECO:0000256" key="8">
    <source>
        <dbReference type="ARBA" id="ARBA00023180"/>
    </source>
</evidence>
<keyword evidence="8" id="KW-0325">Glycoprotein</keyword>
<evidence type="ECO:0000256" key="2">
    <source>
        <dbReference type="ARBA" id="ARBA00010260"/>
    </source>
</evidence>
<sequence length="653" mass="72727">MWEHAKCKPVRLRKHLTTWASSEVCQAGSCCSRDWEHGIRDVVHREFRRRLVDSTDQVKNLLHLQVSAVQDAILRLIHNANQSTIDSYSHETDEDSQNQTSDNVAKHALPTLFGQFMRYFQSELSDPELETAVTEFFDELFVVTYGRGAQLNATFASCLREKRLDIRPFRDVPFRMKEKLLRTFGLAKFYLQSLYGGLAVLNTTTQFQCTESCYQALTRLSYCQLCRGHSQVRPCNEFCFNVMRGCMAPLSTLNESWQTYVEVLRKLATSLQAGNNVETYLLKLYVNISEAMSLVFTYREEVDREVRHACGSSEPVRRRRRRDVDMQYRSSGDMGGLLPPLPHREQLIDFDAEGEPLNKLLRTFTSDVDQHKNMFQTMPEDTCNDVSTNNSTFCWNGDEVGEYVKPVAGMGLDSQEFNPEVVVPQIADSTLKEKANMLDQIQQGSNDKLATMPPVDSYGWGDPIYGDMGSGYGSGDGIYGFTDDEDGYHHSYYDYDDLGSGSGDYDDWYDYGDWTDYDHGVTIPTTVYPEEDGADIDIPSETDVVEPEVKAEPPPATTKPTTKAAPAPTTARPAGGSAAAVTAGLVAAGQREGGEQREGQTDGSGPAGRAAGVRHIQERRCAVGGAAAAATGRQGWTRGLEAGREPICVFPSE</sequence>
<keyword evidence="9 12" id="KW-0357">Heparan sulfate</keyword>
<dbReference type="Proteomes" id="UP000440578">
    <property type="component" value="Unassembled WGS sequence"/>
</dbReference>
<feature type="region of interest" description="Disordered" evidence="13">
    <location>
        <begin position="545"/>
        <end position="578"/>
    </location>
</feature>
<dbReference type="AlphaFoldDB" id="A0A6A4WBZ8"/>
<dbReference type="GO" id="GO:0009986">
    <property type="term" value="C:cell surface"/>
    <property type="evidence" value="ECO:0007669"/>
    <property type="project" value="TreeGrafter"/>
</dbReference>
<dbReference type="Pfam" id="PF01153">
    <property type="entry name" value="Glypican"/>
    <property type="match status" value="1"/>
</dbReference>
<proteinExistence type="inferred from homology"/>
<accession>A0A6A4WBZ8</accession>
<comment type="subcellular location">
    <subcellularLocation>
        <location evidence="1 12">Cell membrane</location>
        <topology evidence="1 12">Lipid-anchor</topology>
        <topology evidence="1 12">GPI-anchor</topology>
    </subcellularLocation>
</comment>
<dbReference type="GO" id="GO:0090263">
    <property type="term" value="P:positive regulation of canonical Wnt signaling pathway"/>
    <property type="evidence" value="ECO:0007669"/>
    <property type="project" value="TreeGrafter"/>
</dbReference>
<keyword evidence="10 12" id="KW-0449">Lipoprotein</keyword>
<evidence type="ECO:0000256" key="4">
    <source>
        <dbReference type="ARBA" id="ARBA00022622"/>
    </source>
</evidence>
<keyword evidence="15" id="KW-1185">Reference proteome</keyword>
<comment type="function">
    <text evidence="12">Cell surface proteoglycan.</text>
</comment>
<keyword evidence="6 12" id="KW-0654">Proteoglycan</keyword>
<comment type="similarity">
    <text evidence="2 11">Belongs to the glypican family.</text>
</comment>
<keyword evidence="5" id="KW-0732">Signal</keyword>
<name>A0A6A4WBZ8_AMPAM</name>